<accession>A0ABD0QHK3</accession>
<dbReference type="PANTHER" id="PTHR11505">
    <property type="entry name" value="L1 TRANSPOSABLE ELEMENT-RELATED"/>
    <property type="match status" value="1"/>
</dbReference>
<reference evidence="2 3" key="1">
    <citation type="submission" date="2024-05" db="EMBL/GenBank/DDBJ databases">
        <title>Genome sequencing and assembly of Indian major carp, Cirrhinus mrigala (Hamilton, 1822).</title>
        <authorList>
            <person name="Mohindra V."/>
            <person name="Chowdhury L.M."/>
            <person name="Lal K."/>
            <person name="Jena J.K."/>
        </authorList>
    </citation>
    <scope>NUCLEOTIDE SEQUENCE [LARGE SCALE GENOMIC DNA]</scope>
    <source>
        <strain evidence="2">CM1030</strain>
        <tissue evidence="2">Blood</tissue>
    </source>
</reference>
<evidence type="ECO:0000313" key="2">
    <source>
        <dbReference type="EMBL" id="KAL0185466.1"/>
    </source>
</evidence>
<evidence type="ECO:0008006" key="4">
    <source>
        <dbReference type="Google" id="ProtNLM"/>
    </source>
</evidence>
<dbReference type="Gene3D" id="1.20.5.340">
    <property type="match status" value="1"/>
</dbReference>
<protein>
    <recommendedName>
        <fullName evidence="4">LINE-1 type transposase domain-containing 1</fullName>
    </recommendedName>
</protein>
<evidence type="ECO:0000313" key="3">
    <source>
        <dbReference type="Proteomes" id="UP001529510"/>
    </source>
</evidence>
<dbReference type="InterPro" id="IPR004244">
    <property type="entry name" value="Transposase_22"/>
</dbReference>
<keyword evidence="1" id="KW-0175">Coiled coil</keyword>
<name>A0ABD0QHK3_CIRMR</name>
<feature type="coiled-coil region" evidence="1">
    <location>
        <begin position="87"/>
        <end position="121"/>
    </location>
</feature>
<evidence type="ECO:0000256" key="1">
    <source>
        <dbReference type="SAM" id="Coils"/>
    </source>
</evidence>
<dbReference type="Gene3D" id="3.30.250.20">
    <property type="entry name" value="L1 transposable element, C-terminal domain"/>
    <property type="match status" value="1"/>
</dbReference>
<keyword evidence="3" id="KW-1185">Reference proteome</keyword>
<sequence length="282" mass="31235">MPKAKKIAPKSSTISGVEKDVDMDEASVISREEESSNSNFAQALDKLTENITKVIDEKVNTVLVAINDQTVQFQASVEQVGQAEERIAGVENSTESLKATVADLQKKVSEMSAHIDDLENRGRRCNLRLVGLPEGTEGSDPVHFFEKWLPDYLKIATKAGRIKLDRAHRSLAPLPGPAQRPRPVIIKFHNFTDKQRVLNAARQSGTDPEGSANTGPRISFFSDYSAMVIKKRKAFDDAKKRLQKMKIEHALLYPATLRFTINGTVKRFASPDDVTAFIDSLG</sequence>
<dbReference type="Gene3D" id="3.30.70.1820">
    <property type="entry name" value="L1 transposable element, RRM domain"/>
    <property type="match status" value="1"/>
</dbReference>
<dbReference type="FunFam" id="3.30.70.1820:FF:000004">
    <property type="entry name" value="Uncharacterized protein"/>
    <property type="match status" value="1"/>
</dbReference>
<proteinExistence type="predicted"/>
<dbReference type="AlphaFoldDB" id="A0ABD0QHK3"/>
<comment type="caution">
    <text evidence="2">The sequence shown here is derived from an EMBL/GenBank/DDBJ whole genome shotgun (WGS) entry which is preliminary data.</text>
</comment>
<organism evidence="2 3">
    <name type="scientific">Cirrhinus mrigala</name>
    <name type="common">Mrigala</name>
    <dbReference type="NCBI Taxonomy" id="683832"/>
    <lineage>
        <taxon>Eukaryota</taxon>
        <taxon>Metazoa</taxon>
        <taxon>Chordata</taxon>
        <taxon>Craniata</taxon>
        <taxon>Vertebrata</taxon>
        <taxon>Euteleostomi</taxon>
        <taxon>Actinopterygii</taxon>
        <taxon>Neopterygii</taxon>
        <taxon>Teleostei</taxon>
        <taxon>Ostariophysi</taxon>
        <taxon>Cypriniformes</taxon>
        <taxon>Cyprinidae</taxon>
        <taxon>Labeoninae</taxon>
        <taxon>Labeonini</taxon>
        <taxon>Cirrhinus</taxon>
    </lineage>
</organism>
<dbReference type="InterPro" id="IPR042566">
    <property type="entry name" value="L1_C"/>
</dbReference>
<gene>
    <name evidence="2" type="ORF">M9458_021163</name>
</gene>
<dbReference type="EMBL" id="JAMKFB020000009">
    <property type="protein sequence ID" value="KAL0185466.1"/>
    <property type="molecule type" value="Genomic_DNA"/>
</dbReference>
<dbReference type="Proteomes" id="UP001529510">
    <property type="component" value="Unassembled WGS sequence"/>
</dbReference>